<organism evidence="1 2">
    <name type="scientific">Sphingobacterium pedocola</name>
    <dbReference type="NCBI Taxonomy" id="2082722"/>
    <lineage>
        <taxon>Bacteria</taxon>
        <taxon>Pseudomonadati</taxon>
        <taxon>Bacteroidota</taxon>
        <taxon>Sphingobacteriia</taxon>
        <taxon>Sphingobacteriales</taxon>
        <taxon>Sphingobacteriaceae</taxon>
        <taxon>Sphingobacterium</taxon>
    </lineage>
</organism>
<dbReference type="InterPro" id="IPR014942">
    <property type="entry name" value="AbiEii"/>
</dbReference>
<evidence type="ECO:0008006" key="3">
    <source>
        <dbReference type="Google" id="ProtNLM"/>
    </source>
</evidence>
<name>A0ABR9T886_9SPHI</name>
<dbReference type="EMBL" id="PSKQ01000021">
    <property type="protein sequence ID" value="MBE8721560.1"/>
    <property type="molecule type" value="Genomic_DNA"/>
</dbReference>
<proteinExistence type="predicted"/>
<evidence type="ECO:0000313" key="2">
    <source>
        <dbReference type="Proteomes" id="UP000618319"/>
    </source>
</evidence>
<dbReference type="Pfam" id="PF08843">
    <property type="entry name" value="AbiEii"/>
    <property type="match status" value="1"/>
</dbReference>
<accession>A0ABR9T886</accession>
<keyword evidence="2" id="KW-1185">Reference proteome</keyword>
<dbReference type="RefSeq" id="WP_196939513.1">
    <property type="nucleotide sequence ID" value="NZ_MU158690.1"/>
</dbReference>
<comment type="caution">
    <text evidence="1">The sequence shown here is derived from an EMBL/GenBank/DDBJ whole genome shotgun (WGS) entry which is preliminary data.</text>
</comment>
<dbReference type="Proteomes" id="UP000618319">
    <property type="component" value="Unassembled WGS sequence"/>
</dbReference>
<dbReference type="Gene3D" id="3.30.460.40">
    <property type="match status" value="1"/>
</dbReference>
<protein>
    <recommendedName>
        <fullName evidence="3">Nucleotidyltransferase</fullName>
    </recommendedName>
</protein>
<sequence length="276" mass="32040">MRHGELKHIFDTLERCFDELRIDYYLIDALARQIWYEKEGVNFRTTKDVDYAVLMSSREEYQTVRQYLIDRENFTAYKGDAFVLISPDGIQVDILPFGEIETDEEVIFSGQGMTNIKVDGMKEVYHYGTASVTLETGNSFRVATLSAIALLKFIAYDDRPDQRQKDVVDIANIARHFFNLHEELIYEQHNDLFDEEKVASFDSIGPIVLGREMKKIAEHSPKLRERLNKIMENHLQMKEKSIFLRLILQTMSEEADLQTAHRLLSDIRGGFCSAIL</sequence>
<evidence type="ECO:0000313" key="1">
    <source>
        <dbReference type="EMBL" id="MBE8721560.1"/>
    </source>
</evidence>
<reference evidence="1 2" key="1">
    <citation type="submission" date="2018-02" db="EMBL/GenBank/DDBJ databases">
        <title>Sphingobacterium KA21.</title>
        <authorList>
            <person name="Vasarhelyi B.M."/>
            <person name="Deshmukh S."/>
            <person name="Balint B."/>
            <person name="Kukolya J."/>
        </authorList>
    </citation>
    <scope>NUCLEOTIDE SEQUENCE [LARGE SCALE GENOMIC DNA]</scope>
    <source>
        <strain evidence="1 2">Ka21</strain>
    </source>
</reference>
<gene>
    <name evidence="1" type="ORF">C4F40_12605</name>
</gene>